<feature type="non-terminal residue" evidence="9">
    <location>
        <position position="1"/>
    </location>
</feature>
<dbReference type="Proteomes" id="UP000807306">
    <property type="component" value="Unassembled WGS sequence"/>
</dbReference>
<sequence>NPTLKATQLCPFCDNRLPDSPSARLLAALKVLKAKTWLDPLPENPFHRSATSFRVYVDFCTQHRHEKSEIPQAAAAGWLLDVDFGGIFDRVSRNVVCLAAVKDDKENVFFKQALNVYKGDSLRMQGVSAQYSHFDRIGAGYYGGPGNHIILTTLRHLFPKSSIPANDIHPLSYSIYLEEVLALEAAVLLIQDDLKLSYSDAVSVLRESRQFGYNRYDID</sequence>
<evidence type="ECO:0000256" key="3">
    <source>
        <dbReference type="ARBA" id="ARBA00004496"/>
    </source>
</evidence>
<evidence type="ECO:0000256" key="2">
    <source>
        <dbReference type="ARBA" id="ARBA00004123"/>
    </source>
</evidence>
<comment type="function">
    <text evidence="1">May be involved in a process influencing telomere capping.</text>
</comment>
<keyword evidence="7" id="KW-0539">Nucleus</keyword>
<dbReference type="Pfam" id="PF14474">
    <property type="entry name" value="RTC4"/>
    <property type="match status" value="1"/>
</dbReference>
<accession>A0A9P6E3U9</accession>
<protein>
    <recommendedName>
        <fullName evidence="5">Restriction of telomere capping protein 4</fullName>
    </recommendedName>
</protein>
<comment type="caution">
    <text evidence="9">The sequence shown here is derived from an EMBL/GenBank/DDBJ whole genome shotgun (WGS) entry which is preliminary data.</text>
</comment>
<evidence type="ECO:0000313" key="9">
    <source>
        <dbReference type="EMBL" id="KAF9522000.1"/>
    </source>
</evidence>
<dbReference type="AlphaFoldDB" id="A0A9P6E3U9"/>
<dbReference type="PANTHER" id="PTHR41391">
    <property type="entry name" value="RESTRICTION OF TELOMERE CAPPING PROTEIN 4"/>
    <property type="match status" value="1"/>
</dbReference>
<evidence type="ECO:0000256" key="6">
    <source>
        <dbReference type="ARBA" id="ARBA00022490"/>
    </source>
</evidence>
<comment type="subcellular location">
    <subcellularLocation>
        <location evidence="3">Cytoplasm</location>
    </subcellularLocation>
    <subcellularLocation>
        <location evidence="2">Nucleus</location>
    </subcellularLocation>
</comment>
<dbReference type="InterPro" id="IPR039024">
    <property type="entry name" value="RTC4"/>
</dbReference>
<evidence type="ECO:0000256" key="1">
    <source>
        <dbReference type="ARBA" id="ARBA00002738"/>
    </source>
</evidence>
<keyword evidence="10" id="KW-1185">Reference proteome</keyword>
<dbReference type="GO" id="GO:0005737">
    <property type="term" value="C:cytoplasm"/>
    <property type="evidence" value="ECO:0007669"/>
    <property type="project" value="UniProtKB-SubCell"/>
</dbReference>
<evidence type="ECO:0000256" key="7">
    <source>
        <dbReference type="ARBA" id="ARBA00023242"/>
    </source>
</evidence>
<dbReference type="PANTHER" id="PTHR41391:SF1">
    <property type="entry name" value="RESTRICTION OF TELOMERE CAPPING PROTEIN 4"/>
    <property type="match status" value="1"/>
</dbReference>
<proteinExistence type="inferred from homology"/>
<evidence type="ECO:0000256" key="4">
    <source>
        <dbReference type="ARBA" id="ARBA00009461"/>
    </source>
</evidence>
<evidence type="ECO:0000256" key="5">
    <source>
        <dbReference type="ARBA" id="ARBA00015162"/>
    </source>
</evidence>
<evidence type="ECO:0000259" key="8">
    <source>
        <dbReference type="SMART" id="SM01312"/>
    </source>
</evidence>
<dbReference type="SMART" id="SM01312">
    <property type="entry name" value="RTC4"/>
    <property type="match status" value="1"/>
</dbReference>
<dbReference type="GO" id="GO:0005634">
    <property type="term" value="C:nucleus"/>
    <property type="evidence" value="ECO:0007669"/>
    <property type="project" value="UniProtKB-SubCell"/>
</dbReference>
<dbReference type="EMBL" id="MU157967">
    <property type="protein sequence ID" value="KAF9522000.1"/>
    <property type="molecule type" value="Genomic_DNA"/>
</dbReference>
<gene>
    <name evidence="9" type="ORF">CPB83DRAFT_734389</name>
</gene>
<evidence type="ECO:0000313" key="10">
    <source>
        <dbReference type="Proteomes" id="UP000807306"/>
    </source>
</evidence>
<feature type="non-terminal residue" evidence="9">
    <location>
        <position position="219"/>
    </location>
</feature>
<dbReference type="InterPro" id="IPR028094">
    <property type="entry name" value="RTC4_C"/>
</dbReference>
<feature type="domain" description="Restriction of telomere capping protein 4 C-terminal" evidence="8">
    <location>
        <begin position="116"/>
        <end position="218"/>
    </location>
</feature>
<comment type="similarity">
    <text evidence="4">Belongs to the RTC4 family.</text>
</comment>
<dbReference type="OrthoDB" id="128308at2759"/>
<reference evidence="9" key="1">
    <citation type="submission" date="2020-11" db="EMBL/GenBank/DDBJ databases">
        <authorList>
            <consortium name="DOE Joint Genome Institute"/>
            <person name="Ahrendt S."/>
            <person name="Riley R."/>
            <person name="Andreopoulos W."/>
            <person name="Labutti K."/>
            <person name="Pangilinan J."/>
            <person name="Ruiz-Duenas F.J."/>
            <person name="Barrasa J.M."/>
            <person name="Sanchez-Garcia M."/>
            <person name="Camarero S."/>
            <person name="Miyauchi S."/>
            <person name="Serrano A."/>
            <person name="Linde D."/>
            <person name="Babiker R."/>
            <person name="Drula E."/>
            <person name="Ayuso-Fernandez I."/>
            <person name="Pacheco R."/>
            <person name="Padilla G."/>
            <person name="Ferreira P."/>
            <person name="Barriuso J."/>
            <person name="Kellner H."/>
            <person name="Castanera R."/>
            <person name="Alfaro M."/>
            <person name="Ramirez L."/>
            <person name="Pisabarro A.G."/>
            <person name="Kuo A."/>
            <person name="Tritt A."/>
            <person name="Lipzen A."/>
            <person name="He G."/>
            <person name="Yan M."/>
            <person name="Ng V."/>
            <person name="Cullen D."/>
            <person name="Martin F."/>
            <person name="Rosso M.-N."/>
            <person name="Henrissat B."/>
            <person name="Hibbett D."/>
            <person name="Martinez A.T."/>
            <person name="Grigoriev I.V."/>
        </authorList>
    </citation>
    <scope>NUCLEOTIDE SEQUENCE</scope>
    <source>
        <strain evidence="9">CBS 506.95</strain>
    </source>
</reference>
<organism evidence="9 10">
    <name type="scientific">Crepidotus variabilis</name>
    <dbReference type="NCBI Taxonomy" id="179855"/>
    <lineage>
        <taxon>Eukaryota</taxon>
        <taxon>Fungi</taxon>
        <taxon>Dikarya</taxon>
        <taxon>Basidiomycota</taxon>
        <taxon>Agaricomycotina</taxon>
        <taxon>Agaricomycetes</taxon>
        <taxon>Agaricomycetidae</taxon>
        <taxon>Agaricales</taxon>
        <taxon>Agaricineae</taxon>
        <taxon>Crepidotaceae</taxon>
        <taxon>Crepidotus</taxon>
    </lineage>
</organism>
<keyword evidence="6" id="KW-0963">Cytoplasm</keyword>
<name>A0A9P6E3U9_9AGAR</name>